<accession>A0A6J5NSL9</accession>
<dbReference type="PANTHER" id="PTHR43630:SF2">
    <property type="entry name" value="GLYCOSYLTRANSFERASE"/>
    <property type="match status" value="1"/>
</dbReference>
<dbReference type="GO" id="GO:0016740">
    <property type="term" value="F:transferase activity"/>
    <property type="evidence" value="ECO:0007669"/>
    <property type="project" value="UniProtKB-KW"/>
</dbReference>
<dbReference type="SUPFAM" id="SSF48452">
    <property type="entry name" value="TPR-like"/>
    <property type="match status" value="1"/>
</dbReference>
<evidence type="ECO:0000259" key="1">
    <source>
        <dbReference type="Pfam" id="PF00535"/>
    </source>
</evidence>
<evidence type="ECO:0000313" key="2">
    <source>
        <dbReference type="EMBL" id="CAB4162369.1"/>
    </source>
</evidence>
<protein>
    <submittedName>
        <fullName evidence="2">Glycosyltransferase 2-like</fullName>
    </submittedName>
</protein>
<proteinExistence type="predicted"/>
<dbReference type="PANTHER" id="PTHR43630">
    <property type="entry name" value="POLY-BETA-1,6-N-ACETYL-D-GLUCOSAMINE SYNTHASE"/>
    <property type="match status" value="1"/>
</dbReference>
<dbReference type="Gene3D" id="3.90.550.10">
    <property type="entry name" value="Spore Coat Polysaccharide Biosynthesis Protein SpsA, Chain A"/>
    <property type="match status" value="1"/>
</dbReference>
<dbReference type="EMBL" id="LR796727">
    <property type="protein sequence ID" value="CAB4162369.1"/>
    <property type="molecule type" value="Genomic_DNA"/>
</dbReference>
<name>A0A6J5NSL9_9CAUD</name>
<dbReference type="InterPro" id="IPR011990">
    <property type="entry name" value="TPR-like_helical_dom_sf"/>
</dbReference>
<dbReference type="Pfam" id="PF00535">
    <property type="entry name" value="Glycos_transf_2"/>
    <property type="match status" value="1"/>
</dbReference>
<dbReference type="Gene3D" id="1.25.40.10">
    <property type="entry name" value="Tetratricopeptide repeat domain"/>
    <property type="match status" value="1"/>
</dbReference>
<sequence>MIVRPHICLNAIVKNEAASIRPWLESVVDHIDSWVIMDTGSTDNTKEEIETFFDERGIFGALVDREFGDFSAARNEAVRLAEHWLLPRLGWPTHLLLMDADMRLVTTSDPWLAGHTRDIGLMQVREPDGTTYWTPRLRRVGCDLWYSGVTHEVLDMPMDRTTKILGASIEHLANGTNRADKYERDIRLLKAAIAANPNDARAWFYLGQSYMGLQDWDAAKSCFYTRSQMGGWDEEVWFSELQAARCCYQRIGPCFRGGDAIAVAVSRTLEAYDARPTRAEPLADLVGYMIEAGNLNAAALFRDKIRDIPMPEDLLFVDPAAYDLPYRHDWNNAVTAKHWATAEITAGACALRHRGDPGFWYHAWAKALWENGHRAKAIATAETGLRLCPDRATLEADLAVMRGLVDGKITPS</sequence>
<organism evidence="2">
    <name type="scientific">uncultured Caudovirales phage</name>
    <dbReference type="NCBI Taxonomy" id="2100421"/>
    <lineage>
        <taxon>Viruses</taxon>
        <taxon>Duplodnaviria</taxon>
        <taxon>Heunggongvirae</taxon>
        <taxon>Uroviricota</taxon>
        <taxon>Caudoviricetes</taxon>
        <taxon>Peduoviridae</taxon>
        <taxon>Maltschvirus</taxon>
        <taxon>Maltschvirus maltsch</taxon>
    </lineage>
</organism>
<gene>
    <name evidence="2" type="ORF">UFOVP786_45</name>
</gene>
<keyword evidence="2" id="KW-0808">Transferase</keyword>
<dbReference type="InterPro" id="IPR001173">
    <property type="entry name" value="Glyco_trans_2-like"/>
</dbReference>
<dbReference type="InterPro" id="IPR029044">
    <property type="entry name" value="Nucleotide-diphossugar_trans"/>
</dbReference>
<feature type="domain" description="Glycosyltransferase 2-like" evidence="1">
    <location>
        <begin position="13"/>
        <end position="84"/>
    </location>
</feature>
<dbReference type="SUPFAM" id="SSF53448">
    <property type="entry name" value="Nucleotide-diphospho-sugar transferases"/>
    <property type="match status" value="1"/>
</dbReference>
<reference evidence="2" key="1">
    <citation type="submission" date="2020-04" db="EMBL/GenBank/DDBJ databases">
        <authorList>
            <person name="Chiriac C."/>
            <person name="Salcher M."/>
            <person name="Ghai R."/>
            <person name="Kavagutti S V."/>
        </authorList>
    </citation>
    <scope>NUCLEOTIDE SEQUENCE</scope>
</reference>